<keyword evidence="2" id="KW-1133">Transmembrane helix</keyword>
<feature type="transmembrane region" description="Helical" evidence="2">
    <location>
        <begin position="112"/>
        <end position="131"/>
    </location>
</feature>
<evidence type="ECO:0000313" key="3">
    <source>
        <dbReference type="EMBL" id="SUY21201.1"/>
    </source>
</evidence>
<proteinExistence type="predicted"/>
<keyword evidence="2" id="KW-0472">Membrane</keyword>
<feature type="compositionally biased region" description="Basic and acidic residues" evidence="1">
    <location>
        <begin position="345"/>
        <end position="374"/>
    </location>
</feature>
<feature type="transmembrane region" description="Helical" evidence="2">
    <location>
        <begin position="179"/>
        <end position="197"/>
    </location>
</feature>
<feature type="compositionally biased region" description="Basic and acidic residues" evidence="1">
    <location>
        <begin position="269"/>
        <end position="279"/>
    </location>
</feature>
<name>A0A381I730_CLODI</name>
<feature type="compositionally biased region" description="Polar residues" evidence="1">
    <location>
        <begin position="256"/>
        <end position="268"/>
    </location>
</feature>
<dbReference type="InterPro" id="IPR058112">
    <property type="entry name" value="CD3337_EF1877-like"/>
</dbReference>
<dbReference type="AlphaFoldDB" id="A0A381I730"/>
<organism evidence="3">
    <name type="scientific">Clostridioides difficile</name>
    <name type="common">Peptoclostridium difficile</name>
    <dbReference type="NCBI Taxonomy" id="1496"/>
    <lineage>
        <taxon>Bacteria</taxon>
        <taxon>Bacillati</taxon>
        <taxon>Bacillota</taxon>
        <taxon>Clostridia</taxon>
        <taxon>Peptostreptococcales</taxon>
        <taxon>Peptostreptococcaceae</taxon>
        <taxon>Clostridioides</taxon>
    </lineage>
</organism>
<feature type="compositionally biased region" description="Basic and acidic residues" evidence="1">
    <location>
        <begin position="430"/>
        <end position="443"/>
    </location>
</feature>
<feature type="transmembrane region" description="Helical" evidence="2">
    <location>
        <begin position="87"/>
        <end position="106"/>
    </location>
</feature>
<gene>
    <name evidence="3" type="ORF">NCTC13307_00558</name>
</gene>
<dbReference type="NCBIfam" id="NF046089">
    <property type="entry name" value="CD3337_EF1877"/>
    <property type="match status" value="1"/>
</dbReference>
<feature type="compositionally biased region" description="Basic and acidic residues" evidence="1">
    <location>
        <begin position="383"/>
        <end position="395"/>
    </location>
</feature>
<sequence>MPHSDSQGNDSVDLIRDSLFSIQVQQPWLLLQYNSSDIESIGADRVESLLSTSPDSNNGEDREKIVAEEIEDRNNVNMTITKTINRLGTVFFLFVFNIGISIFVFLLTGIMIFSQVLFIIYAMFLPVSFILSMIPSFDGMSKRAIIKLFNTILTRAGITLIITTAFSISTMLYTLSAGYPFFLIAFLQIVTFAGIYFKLSDLMSMFSLQSNDSQSVGSRVMRKPRMLMHAHMHRLQRKLGRSMTALGAGSAIASATGKQGQSGSSGRTQADHTRPDGQEKSTLGKRIGQTIGAVADTKDKIVDSAGNLKEQVKDIPTNARYAVYQGKSKAKENVRDLTSSISQTRADRASGRKEQQEQRRKTIAERRSEMEQVKQKKQPASSVHERPATKQEQSHDGQTAKQSSIQTSRMESQQAKQERPAVKSDSLSLKAERQNRTTQERTVQKPATSTTPADRASQRPVTKERPSTVQRVQSQNLRNRPPIKSATIKKGSKKP</sequence>
<accession>A0A381I730</accession>
<evidence type="ECO:0000256" key="1">
    <source>
        <dbReference type="SAM" id="MobiDB-lite"/>
    </source>
</evidence>
<evidence type="ECO:0000256" key="2">
    <source>
        <dbReference type="SAM" id="Phobius"/>
    </source>
</evidence>
<feature type="transmembrane region" description="Helical" evidence="2">
    <location>
        <begin position="152"/>
        <end position="173"/>
    </location>
</feature>
<protein>
    <submittedName>
        <fullName evidence="3">Conjugative transposon protein</fullName>
    </submittedName>
</protein>
<keyword evidence="2" id="KW-0812">Transmembrane</keyword>
<dbReference type="EMBL" id="UFWD01000001">
    <property type="protein sequence ID" value="SUY21201.1"/>
    <property type="molecule type" value="Genomic_DNA"/>
</dbReference>
<feature type="region of interest" description="Disordered" evidence="1">
    <location>
        <begin position="254"/>
        <end position="286"/>
    </location>
</feature>
<reference evidence="3" key="1">
    <citation type="submission" date="2018-06" db="EMBL/GenBank/DDBJ databases">
        <authorList>
            <consortium name="Pathogen Informatics"/>
            <person name="Doyle S."/>
        </authorList>
    </citation>
    <scope>NUCLEOTIDE SEQUENCE</scope>
    <source>
        <strain evidence="3">NCTC13307</strain>
    </source>
</reference>
<feature type="compositionally biased region" description="Polar residues" evidence="1">
    <location>
        <begin position="467"/>
        <end position="478"/>
    </location>
</feature>
<feature type="compositionally biased region" description="Polar residues" evidence="1">
    <location>
        <begin position="396"/>
        <end position="415"/>
    </location>
</feature>
<feature type="region of interest" description="Disordered" evidence="1">
    <location>
        <begin position="326"/>
        <end position="495"/>
    </location>
</feature>